<dbReference type="Proteomes" id="UP000325723">
    <property type="component" value="Unassembled WGS sequence"/>
</dbReference>
<evidence type="ECO:0000313" key="2">
    <source>
        <dbReference type="Proteomes" id="UP000325723"/>
    </source>
</evidence>
<dbReference type="EMBL" id="CABVIE010000005">
    <property type="protein sequence ID" value="VVO81751.1"/>
    <property type="molecule type" value="Genomic_DNA"/>
</dbReference>
<dbReference type="AlphaFoldDB" id="A0A8H2RH24"/>
<evidence type="ECO:0008006" key="3">
    <source>
        <dbReference type="Google" id="ProtNLM"/>
    </source>
</evidence>
<protein>
    <recommendedName>
        <fullName evidence="3">DUF559 domain-containing protein</fullName>
    </recommendedName>
</protein>
<sequence length="252" mass="28080">MWPPFPVENLVSSAVEALKIQGDARAIAVLVAGQCSLDSDEGNMNISYWILSISLDVKIFFAMTEEDREAVKTAITGVISPFFASTPDHALSFVNISPLVNEPEDGWREDAMRFVQGEGVTNQGRVRSDNIASKEHQGLLFRSQAEITLFKALCRAKMAVAPLPVFVRHGKRYNRLEPDFVVIFQGLTFVIEVDGDTYHHETPAQADQRLIPLTYEGVEVRRVQASELSDDNSADAVVKDLHDFMARRKGSR</sequence>
<reference evidence="1 2" key="1">
    <citation type="submission" date="2019-09" db="EMBL/GenBank/DDBJ databases">
        <authorList>
            <person name="Chandra G."/>
            <person name="Truman W A."/>
        </authorList>
    </citation>
    <scope>NUCLEOTIDE SEQUENCE [LARGE SCALE GENOMIC DNA]</scope>
    <source>
        <strain evidence="1">PS900</strain>
    </source>
</reference>
<comment type="caution">
    <text evidence="1">The sequence shown here is derived from an EMBL/GenBank/DDBJ whole genome shotgun (WGS) entry which is preliminary data.</text>
</comment>
<organism evidence="1 2">
    <name type="scientific">Pseudomonas fluorescens</name>
    <dbReference type="NCBI Taxonomy" id="294"/>
    <lineage>
        <taxon>Bacteria</taxon>
        <taxon>Pseudomonadati</taxon>
        <taxon>Pseudomonadota</taxon>
        <taxon>Gammaproteobacteria</taxon>
        <taxon>Pseudomonadales</taxon>
        <taxon>Pseudomonadaceae</taxon>
        <taxon>Pseudomonas</taxon>
    </lineage>
</organism>
<gene>
    <name evidence="1" type="ORF">PS900_01853</name>
</gene>
<proteinExistence type="predicted"/>
<evidence type="ECO:0000313" key="1">
    <source>
        <dbReference type="EMBL" id="VVO81751.1"/>
    </source>
</evidence>
<name>A0A8H2RH24_PSEFL</name>
<accession>A0A8H2RH24</accession>
<dbReference type="RefSeq" id="WP_122595320.1">
    <property type="nucleotide sequence ID" value="NZ_CABVIE010000005.1"/>
</dbReference>